<reference evidence="4" key="1">
    <citation type="submission" date="2021-01" db="EMBL/GenBank/DDBJ databases">
        <authorList>
            <person name="Corre E."/>
            <person name="Pelletier E."/>
            <person name="Niang G."/>
            <person name="Scheremetjew M."/>
            <person name="Finn R."/>
            <person name="Kale V."/>
            <person name="Holt S."/>
            <person name="Cochrane G."/>
            <person name="Meng A."/>
            <person name="Brown T."/>
            <person name="Cohen L."/>
        </authorList>
    </citation>
    <scope>NUCLEOTIDE SEQUENCE</scope>
    <source>
        <strain evidence="4">CCMP722</strain>
    </source>
</reference>
<evidence type="ECO:0000256" key="1">
    <source>
        <dbReference type="SAM" id="MobiDB-lite"/>
    </source>
</evidence>
<dbReference type="PANTHER" id="PTHR46936:SF1">
    <property type="entry name" value="ARABINOSYLTRANSFERASE XEG113"/>
    <property type="match status" value="1"/>
</dbReference>
<dbReference type="GO" id="GO:0005794">
    <property type="term" value="C:Golgi apparatus"/>
    <property type="evidence" value="ECO:0007669"/>
    <property type="project" value="TreeGrafter"/>
</dbReference>
<feature type="region of interest" description="Disordered" evidence="1">
    <location>
        <begin position="62"/>
        <end position="123"/>
    </location>
</feature>
<keyword evidence="2" id="KW-1133">Transmembrane helix</keyword>
<dbReference type="EMBL" id="HBFA01020804">
    <property type="protein sequence ID" value="CAD8670875.1"/>
    <property type="molecule type" value="Transcribed_RNA"/>
</dbReference>
<feature type="compositionally biased region" description="Polar residues" evidence="1">
    <location>
        <begin position="68"/>
        <end position="99"/>
    </location>
</feature>
<keyword evidence="2" id="KW-0812">Transmembrane</keyword>
<name>A0A7S0R9G2_9CHLO</name>
<dbReference type="InterPro" id="IPR005069">
    <property type="entry name" value="Nucl-diP-sugar_transferase"/>
</dbReference>
<accession>A0A7S0R9G2</accession>
<feature type="domain" description="Nucleotide-diphospho-sugar transferase" evidence="3">
    <location>
        <begin position="164"/>
        <end position="471"/>
    </location>
</feature>
<dbReference type="AlphaFoldDB" id="A0A7S0R9G2"/>
<feature type="compositionally biased region" description="Low complexity" evidence="1">
    <location>
        <begin position="100"/>
        <end position="110"/>
    </location>
</feature>
<dbReference type="InterPro" id="IPR053250">
    <property type="entry name" value="Glycosyltransferase_77"/>
</dbReference>
<dbReference type="GO" id="GO:0052325">
    <property type="term" value="P:cell wall pectin biosynthetic process"/>
    <property type="evidence" value="ECO:0007669"/>
    <property type="project" value="TreeGrafter"/>
</dbReference>
<dbReference type="Pfam" id="PF03407">
    <property type="entry name" value="Nucleotid_trans"/>
    <property type="match status" value="1"/>
</dbReference>
<protein>
    <recommendedName>
        <fullName evidence="3">Nucleotide-diphospho-sugar transferase domain-containing protein</fullName>
    </recommendedName>
</protein>
<evidence type="ECO:0000256" key="2">
    <source>
        <dbReference type="SAM" id="Phobius"/>
    </source>
</evidence>
<evidence type="ECO:0000259" key="3">
    <source>
        <dbReference type="Pfam" id="PF03407"/>
    </source>
</evidence>
<proteinExistence type="predicted"/>
<dbReference type="GO" id="GO:0052636">
    <property type="term" value="F:arabinosyltransferase activity"/>
    <property type="evidence" value="ECO:0007669"/>
    <property type="project" value="TreeGrafter"/>
</dbReference>
<organism evidence="4">
    <name type="scientific">Pyramimonas obovata</name>
    <dbReference type="NCBI Taxonomy" id="1411642"/>
    <lineage>
        <taxon>Eukaryota</taxon>
        <taxon>Viridiplantae</taxon>
        <taxon>Chlorophyta</taxon>
        <taxon>Pyramimonadophyceae</taxon>
        <taxon>Pyramimonadales</taxon>
        <taxon>Pyramimonadaceae</taxon>
        <taxon>Pyramimonas</taxon>
        <taxon>Pyramimonas incertae sedis</taxon>
    </lineage>
</organism>
<gene>
    <name evidence="4" type="ORF">POBO1169_LOCUS10644</name>
</gene>
<sequence length="816" mass="91521">MSAPSPKRLGVPILKSVSLLVLLLLFGHFLLHNHLFHLHISHHTPHGARTEAARTEIAGISSGEAEVTTASGSKQPQSLVTSSQPTGTQRPQFLVASSQPTVATSETSPSPTEPAPPSKHVPVWRDHLPEPPATIMLTFGSKSVADFILNWVKGVQKIPDIGPYIVAAMDNELLELCKKNDIPAFYARSADIIGDKAYLGTEPSKQQEQRIGSDRYYRTDGAAFKKMGAVKAATLQILLEDGYNVLISDADVVWFGNPWPIIGGAPGIPARQDAYYLQQADILVSTDCIDFLEDNMPGLIGHEHNTGMLFLRSTLAAIEFTKEWQMRALETTDGHDQTEFNRILKGMYTPGKPGKAFPDLMPWPYLPLSLAATPGSPGGARNTTPAADLVRIHSGQLGIRQDLVGRVWDTFAAHREQGVRDVYWLWHGQIKVGLLPMAEFLNGHLFFTRRLQEYSGIKPIAVHLTYQFGDTADYVYGKRQRLREHGLWLMEEESYFTEGNFLALTFPEEGYAHIVDKYRAIAGVCKDTDPIKSKCWHGALLTKHDIETNHISPRDPEKPIDPARPHLEVQGWLRGALRNAIVLARRLNRILVLPKLECFCERHWWLLDDCRIPAGRSEMPMPYQCPMDHIFEPAEWYRHRVDFREPAFLRNPRVPEAVKSSRLRLTLDLPKGAEPQYNEAEGVLHMADQSTYAEINIEMAKQQRVRGETRVIEIKSADVRDRLSLCAGPDPHEVNSLNNQMRDLLDGRLVEFCSKERNTLLHEVGPPLERKGKDVKEGMNCSYPGKWPVTANPVLWAGLITAENRQAWIGDLLQAC</sequence>
<dbReference type="PANTHER" id="PTHR46936">
    <property type="entry name" value="ARABINOSYLTRANSFERASE XEG113"/>
    <property type="match status" value="1"/>
</dbReference>
<feature type="transmembrane region" description="Helical" evidence="2">
    <location>
        <begin position="12"/>
        <end position="31"/>
    </location>
</feature>
<evidence type="ECO:0000313" key="4">
    <source>
        <dbReference type="EMBL" id="CAD8670875.1"/>
    </source>
</evidence>
<keyword evidence="2" id="KW-0472">Membrane</keyword>